<dbReference type="InterPro" id="IPR027417">
    <property type="entry name" value="P-loop_NTPase"/>
</dbReference>
<dbReference type="GO" id="GO:0016887">
    <property type="term" value="F:ATP hydrolysis activity"/>
    <property type="evidence" value="ECO:0007669"/>
    <property type="project" value="InterPro"/>
</dbReference>
<keyword evidence="1" id="KW-0963">Cytoplasm</keyword>
<dbReference type="CDD" id="cd00882">
    <property type="entry name" value="Ras_like_GTPase"/>
    <property type="match status" value="1"/>
</dbReference>
<evidence type="ECO:0000313" key="5">
    <source>
        <dbReference type="EMBL" id="PTQ56599.1"/>
    </source>
</evidence>
<feature type="domain" description="Stage IV sporulation protein A middle" evidence="3">
    <location>
        <begin position="238"/>
        <end position="416"/>
    </location>
</feature>
<evidence type="ECO:0000259" key="3">
    <source>
        <dbReference type="Pfam" id="PF20438"/>
    </source>
</evidence>
<accession>A0A2R6Y1N3</accession>
<dbReference type="InterPro" id="IPR046842">
    <property type="entry name" value="SpoIVA_ATPase"/>
</dbReference>
<dbReference type="Proteomes" id="UP000244338">
    <property type="component" value="Unassembled WGS sequence"/>
</dbReference>
<name>A0A2R6Y1N3_9BACL</name>
<comment type="subcellular location">
    <subcellularLocation>
        <location evidence="1">Cytoplasm</location>
    </subcellularLocation>
</comment>
<dbReference type="Pfam" id="PF20438">
    <property type="entry name" value="SpoIVA_middle"/>
    <property type="match status" value="1"/>
</dbReference>
<feature type="domain" description="Sporulation stage IV protein A C-terminal" evidence="4">
    <location>
        <begin position="417"/>
        <end position="492"/>
    </location>
</feature>
<dbReference type="Pfam" id="PF20439">
    <property type="entry name" value="SpoIVA_C"/>
    <property type="match status" value="1"/>
</dbReference>
<keyword evidence="1" id="KW-0378">Hydrolase</keyword>
<keyword evidence="1" id="KW-0067">ATP-binding</keyword>
<evidence type="ECO:0000259" key="4">
    <source>
        <dbReference type="Pfam" id="PF20439"/>
    </source>
</evidence>
<dbReference type="InterPro" id="IPR046841">
    <property type="entry name" value="SpoIVA_middle"/>
</dbReference>
<comment type="caution">
    <text evidence="5">The sequence shown here is derived from an EMBL/GenBank/DDBJ whole genome shotgun (WGS) entry which is preliminary data.</text>
</comment>
<dbReference type="EC" id="3.6.1.-" evidence="1"/>
<evidence type="ECO:0000313" key="6">
    <source>
        <dbReference type="Proteomes" id="UP000244338"/>
    </source>
</evidence>
<reference evidence="6" key="1">
    <citation type="journal article" date="2018" name="Sci. Rep.">
        <title>Lignite coal burning seam in the remote Altai Mountains harbors a hydrogen-driven thermophilic microbial community.</title>
        <authorList>
            <person name="Kadnikov V.V."/>
            <person name="Mardanov A.V."/>
            <person name="Ivasenko D.A."/>
            <person name="Antsiferov D.V."/>
            <person name="Beletsky A.V."/>
            <person name="Karnachuk O.V."/>
            <person name="Ravin N.V."/>
        </authorList>
    </citation>
    <scope>NUCLEOTIDE SEQUENCE [LARGE SCALE GENOMIC DNA]</scope>
</reference>
<feature type="domain" description="Stage IV sporulation protein A ATPase" evidence="2">
    <location>
        <begin position="1"/>
        <end position="237"/>
    </location>
</feature>
<sequence length="492" mass="55383">MERFDIFRDIAERTGGDVYLGIVGPVRTGKSTFIKRFMELVVIPNIPNPAERERAVDEMPQSAAGRTIMTTEPKFIPNQAVEVHVAEGLDVSVRLVDCVGYPIAGARGYEDEDGPRMVHTPWYDEPIPFQEAAEYGTRKVVQDHSTIGIVVTTDGSIGEIPREDYIEAEERVIEELKELGKPFVVVLNTTRPYDPRTEGLRMELAGAYHVPVIPLSIATMTEEDVLGVLKEALYEFPVHEVKVNLPSWIMVLGEEHWLRKKFEDAVETTVGTVERLRDVETIVGMFEDYDFIEEAHLAEMHMGQGIAEIDLGASDLLYDEIVQEVVGTEVRGKDDLLKLLIDFAHAKKEYDHFAQAIEMVRATGYGIAAPRIEDMELEEPEIVRQGSRFGVSLKAKAPSIHLIQVEVESEFSPIIGTEKQSEELARFLMQDFEKDPQAIWKTEIFGRSLYSIVNEGIQAKLHMMPDQARYKLKETLTRIINEGSGGLIAILL</sequence>
<organism evidence="5 6">
    <name type="scientific">Candidatus Carbonibacillus altaicus</name>
    <dbReference type="NCBI Taxonomy" id="2163959"/>
    <lineage>
        <taxon>Bacteria</taxon>
        <taxon>Bacillati</taxon>
        <taxon>Bacillota</taxon>
        <taxon>Bacilli</taxon>
        <taxon>Bacillales</taxon>
        <taxon>Candidatus Carbonibacillus</taxon>
    </lineage>
</organism>
<proteinExistence type="predicted"/>
<dbReference type="NCBIfam" id="TIGR02836">
    <property type="entry name" value="spore_IV_A"/>
    <property type="match status" value="1"/>
</dbReference>
<dbReference type="GO" id="GO:0005524">
    <property type="term" value="F:ATP binding"/>
    <property type="evidence" value="ECO:0007669"/>
    <property type="project" value="UniProtKB-KW"/>
</dbReference>
<dbReference type="GO" id="GO:0005737">
    <property type="term" value="C:cytoplasm"/>
    <property type="evidence" value="ECO:0007669"/>
    <property type="project" value="UniProtKB-SubCell"/>
</dbReference>
<evidence type="ECO:0000256" key="1">
    <source>
        <dbReference type="PIRNR" id="PIRNR007466"/>
    </source>
</evidence>
<dbReference type="GO" id="GO:0030435">
    <property type="term" value="P:sporulation resulting in formation of a cellular spore"/>
    <property type="evidence" value="ECO:0007669"/>
    <property type="project" value="UniProtKB-KW"/>
</dbReference>
<dbReference type="Gene3D" id="3.40.50.300">
    <property type="entry name" value="P-loop containing nucleotide triphosphate hydrolases"/>
    <property type="match status" value="1"/>
</dbReference>
<dbReference type="EMBL" id="PEBX01000023">
    <property type="protein sequence ID" value="PTQ56599.1"/>
    <property type="molecule type" value="Genomic_DNA"/>
</dbReference>
<protein>
    <recommendedName>
        <fullName evidence="1">Stage IV sporulation protein A</fullName>
        <ecNumber evidence="1">3.6.1.-</ecNumber>
    </recommendedName>
    <alternativeName>
        <fullName evidence="1">Coat morphogenetic protein SpoIVA</fullName>
    </alternativeName>
</protein>
<dbReference type="InterPro" id="IPR046840">
    <property type="entry name" value="SpoIVA_C"/>
</dbReference>
<gene>
    <name evidence="5" type="ORF">BSOLF_2867</name>
</gene>
<dbReference type="PIRSF" id="PIRSF007466">
    <property type="entry name" value="SpoIVA"/>
    <property type="match status" value="1"/>
</dbReference>
<evidence type="ECO:0000259" key="2">
    <source>
        <dbReference type="Pfam" id="PF09547"/>
    </source>
</evidence>
<comment type="catalytic activity">
    <reaction evidence="1">
        <text>ATP + H2O = ADP + phosphate + H(+)</text>
        <dbReference type="Rhea" id="RHEA:13065"/>
        <dbReference type="ChEBI" id="CHEBI:15377"/>
        <dbReference type="ChEBI" id="CHEBI:15378"/>
        <dbReference type="ChEBI" id="CHEBI:30616"/>
        <dbReference type="ChEBI" id="CHEBI:43474"/>
        <dbReference type="ChEBI" id="CHEBI:456216"/>
    </reaction>
</comment>
<dbReference type="Pfam" id="PF09547">
    <property type="entry name" value="SpoIVA_ATPase"/>
    <property type="match status" value="1"/>
</dbReference>
<keyword evidence="1" id="KW-0547">Nucleotide-binding</keyword>
<comment type="function">
    <text evidence="1">ATPase. Has a role at an early stage in the morphogenesis of the spore coat.</text>
</comment>
<dbReference type="InterPro" id="IPR014201">
    <property type="entry name" value="Spore_IV_A"/>
</dbReference>
<keyword evidence="1" id="KW-0749">Sporulation</keyword>
<dbReference type="SUPFAM" id="SSF52540">
    <property type="entry name" value="P-loop containing nucleoside triphosphate hydrolases"/>
    <property type="match status" value="1"/>
</dbReference>
<dbReference type="AlphaFoldDB" id="A0A2R6Y1N3"/>